<dbReference type="Proteomes" id="UP001457282">
    <property type="component" value="Unassembled WGS sequence"/>
</dbReference>
<name>A0AAW1WVI0_RUBAR</name>
<sequence>MVPPVLGLAEYTPNNHHTQFSFASIDPASARGLPAVVVVRAGNRRRRVEQSLLCVCGRASNREGKRCEWASGLPLVRKNWPGLPLVRKNWPGINPEGPQTLARWEAVGIADTIDLCYSMKSGGGNRAPLVTAICFWDTASNTFNFRFGQMEITLLDILTITGFPFNPSPTVPGISTTS</sequence>
<gene>
    <name evidence="1" type="ORF">M0R45_025732</name>
</gene>
<protein>
    <submittedName>
        <fullName evidence="1">Uncharacterized protein</fullName>
    </submittedName>
</protein>
<accession>A0AAW1WVI0</accession>
<reference evidence="1 2" key="1">
    <citation type="journal article" date="2023" name="G3 (Bethesda)">
        <title>A chromosome-length genome assembly and annotation of blackberry (Rubus argutus, cv. 'Hillquist').</title>
        <authorList>
            <person name="Bruna T."/>
            <person name="Aryal R."/>
            <person name="Dudchenko O."/>
            <person name="Sargent D.J."/>
            <person name="Mead D."/>
            <person name="Buti M."/>
            <person name="Cavallini A."/>
            <person name="Hytonen T."/>
            <person name="Andres J."/>
            <person name="Pham M."/>
            <person name="Weisz D."/>
            <person name="Mascagni F."/>
            <person name="Usai G."/>
            <person name="Natali L."/>
            <person name="Bassil N."/>
            <person name="Fernandez G.E."/>
            <person name="Lomsadze A."/>
            <person name="Armour M."/>
            <person name="Olukolu B."/>
            <person name="Poorten T."/>
            <person name="Britton C."/>
            <person name="Davik J."/>
            <person name="Ashrafi H."/>
            <person name="Aiden E.L."/>
            <person name="Borodovsky M."/>
            <person name="Worthington M."/>
        </authorList>
    </citation>
    <scope>NUCLEOTIDE SEQUENCE [LARGE SCALE GENOMIC DNA]</scope>
    <source>
        <strain evidence="1">PI 553951</strain>
    </source>
</reference>
<organism evidence="1 2">
    <name type="scientific">Rubus argutus</name>
    <name type="common">Southern blackberry</name>
    <dbReference type="NCBI Taxonomy" id="59490"/>
    <lineage>
        <taxon>Eukaryota</taxon>
        <taxon>Viridiplantae</taxon>
        <taxon>Streptophyta</taxon>
        <taxon>Embryophyta</taxon>
        <taxon>Tracheophyta</taxon>
        <taxon>Spermatophyta</taxon>
        <taxon>Magnoliopsida</taxon>
        <taxon>eudicotyledons</taxon>
        <taxon>Gunneridae</taxon>
        <taxon>Pentapetalae</taxon>
        <taxon>rosids</taxon>
        <taxon>fabids</taxon>
        <taxon>Rosales</taxon>
        <taxon>Rosaceae</taxon>
        <taxon>Rosoideae</taxon>
        <taxon>Rosoideae incertae sedis</taxon>
        <taxon>Rubus</taxon>
    </lineage>
</organism>
<evidence type="ECO:0000313" key="1">
    <source>
        <dbReference type="EMBL" id="KAK9928606.1"/>
    </source>
</evidence>
<comment type="caution">
    <text evidence="1">The sequence shown here is derived from an EMBL/GenBank/DDBJ whole genome shotgun (WGS) entry which is preliminary data.</text>
</comment>
<dbReference type="EMBL" id="JBEDUW010000005">
    <property type="protein sequence ID" value="KAK9928606.1"/>
    <property type="molecule type" value="Genomic_DNA"/>
</dbReference>
<keyword evidence="2" id="KW-1185">Reference proteome</keyword>
<evidence type="ECO:0000313" key="2">
    <source>
        <dbReference type="Proteomes" id="UP001457282"/>
    </source>
</evidence>
<proteinExistence type="predicted"/>
<dbReference type="AlphaFoldDB" id="A0AAW1WVI0"/>